<evidence type="ECO:0000256" key="1">
    <source>
        <dbReference type="SAM" id="MobiDB-lite"/>
    </source>
</evidence>
<dbReference type="EMBL" id="JACBZY010000001">
    <property type="protein sequence ID" value="NYG99180.1"/>
    <property type="molecule type" value="Genomic_DNA"/>
</dbReference>
<name>A0A852YD03_9MICO</name>
<dbReference type="InterPro" id="IPR007921">
    <property type="entry name" value="CHAP_dom"/>
</dbReference>
<comment type="caution">
    <text evidence="3">The sequence shown here is derived from an EMBL/GenBank/DDBJ whole genome shotgun (WGS) entry which is preliminary data.</text>
</comment>
<feature type="compositionally biased region" description="Basic and acidic residues" evidence="1">
    <location>
        <begin position="47"/>
        <end position="58"/>
    </location>
</feature>
<proteinExistence type="predicted"/>
<dbReference type="InterPro" id="IPR038765">
    <property type="entry name" value="Papain-like_cys_pep_sf"/>
</dbReference>
<organism evidence="3 4">
    <name type="scientific">Schumannella luteola</name>
    <dbReference type="NCBI Taxonomy" id="472059"/>
    <lineage>
        <taxon>Bacteria</taxon>
        <taxon>Bacillati</taxon>
        <taxon>Actinomycetota</taxon>
        <taxon>Actinomycetes</taxon>
        <taxon>Micrococcales</taxon>
        <taxon>Microbacteriaceae</taxon>
        <taxon>Schumannella</taxon>
    </lineage>
</organism>
<keyword evidence="4" id="KW-1185">Reference proteome</keyword>
<feature type="region of interest" description="Disordered" evidence="1">
    <location>
        <begin position="190"/>
        <end position="223"/>
    </location>
</feature>
<feature type="compositionally biased region" description="Polar residues" evidence="1">
    <location>
        <begin position="204"/>
        <end position="213"/>
    </location>
</feature>
<sequence>MTEPEIPDSLGFLFGDLTESGAGTEKNKTTPDALASESAAAAAERPFPSRRELRAQREAAERAAAAGLVDAPVAAEAAAPVVTPAPSVAAPAEIAPTPAQSAEAVLAQIMGDQPTATEIAAAPAVPVAPAEVRAHAESAIPVAQPTHVEQAAPVVASTGIDPIASAPATASIEIVTPAVVASTAPAVRDRRVKRTQGVARTTGARPSSSTAAGSSFRKPAKRGLRQRITATGTMLLVGGLFASLALPAYAFDDEGKPTAATQAALEGDTQKLSVAGDVAQGAVARDAYGVTKAADLRALYSNALRQKNLQAYLASGAKAQGDDYPYATDLTRNEGGGLSPFRYYYRECVDFVAWRLNRDQGVTQAPWKWDWSNLTPNGGNASQWKSAWINHGWPTGNTPEVGAVAWFNYNHVAYVSGILADGSVLLEEYNMGGKHQYGQRVVQVSEIPLFLYAPPA</sequence>
<dbReference type="SUPFAM" id="SSF54001">
    <property type="entry name" value="Cysteine proteinases"/>
    <property type="match status" value="1"/>
</dbReference>
<dbReference type="PROSITE" id="PS50911">
    <property type="entry name" value="CHAP"/>
    <property type="match status" value="1"/>
</dbReference>
<evidence type="ECO:0000259" key="2">
    <source>
        <dbReference type="PROSITE" id="PS50911"/>
    </source>
</evidence>
<dbReference type="Gene3D" id="3.90.1720.10">
    <property type="entry name" value="endopeptidase domain like (from Nostoc punctiforme)"/>
    <property type="match status" value="1"/>
</dbReference>
<feature type="region of interest" description="Disordered" evidence="1">
    <location>
        <begin position="1"/>
        <end position="58"/>
    </location>
</feature>
<dbReference type="RefSeq" id="WP_179567203.1">
    <property type="nucleotide sequence ID" value="NZ_JACBZY010000001.1"/>
</dbReference>
<protein>
    <submittedName>
        <fullName evidence="3">Surface antigen</fullName>
    </submittedName>
</protein>
<reference evidence="3 4" key="1">
    <citation type="submission" date="2020-07" db="EMBL/GenBank/DDBJ databases">
        <title>Sequencing the genomes of 1000 actinobacteria strains.</title>
        <authorList>
            <person name="Klenk H.-P."/>
        </authorList>
    </citation>
    <scope>NUCLEOTIDE SEQUENCE [LARGE SCALE GENOMIC DNA]</scope>
    <source>
        <strain evidence="3 4">DSM 23141</strain>
    </source>
</reference>
<dbReference type="Proteomes" id="UP000553888">
    <property type="component" value="Unassembled WGS sequence"/>
</dbReference>
<evidence type="ECO:0000313" key="3">
    <source>
        <dbReference type="EMBL" id="NYG99180.1"/>
    </source>
</evidence>
<dbReference type="AlphaFoldDB" id="A0A852YD03"/>
<feature type="compositionally biased region" description="Low complexity" evidence="1">
    <location>
        <begin position="31"/>
        <end position="46"/>
    </location>
</feature>
<gene>
    <name evidence="3" type="ORF">BJ979_001806</name>
</gene>
<accession>A0A852YD03</accession>
<dbReference type="Pfam" id="PF05257">
    <property type="entry name" value="CHAP"/>
    <property type="match status" value="1"/>
</dbReference>
<feature type="domain" description="Peptidase C51" evidence="2">
    <location>
        <begin position="323"/>
        <end position="454"/>
    </location>
</feature>
<evidence type="ECO:0000313" key="4">
    <source>
        <dbReference type="Proteomes" id="UP000553888"/>
    </source>
</evidence>